<accession>A0A812RC06</accession>
<organism evidence="2 3">
    <name type="scientific">Symbiodinium natans</name>
    <dbReference type="NCBI Taxonomy" id="878477"/>
    <lineage>
        <taxon>Eukaryota</taxon>
        <taxon>Sar</taxon>
        <taxon>Alveolata</taxon>
        <taxon>Dinophyceae</taxon>
        <taxon>Suessiales</taxon>
        <taxon>Symbiodiniaceae</taxon>
        <taxon>Symbiodinium</taxon>
    </lineage>
</organism>
<keyword evidence="1" id="KW-1133">Transmembrane helix</keyword>
<keyword evidence="1" id="KW-0472">Membrane</keyword>
<feature type="transmembrane region" description="Helical" evidence="1">
    <location>
        <begin position="49"/>
        <end position="72"/>
    </location>
</feature>
<dbReference type="Proteomes" id="UP000604046">
    <property type="component" value="Unassembled WGS sequence"/>
</dbReference>
<feature type="transmembrane region" description="Helical" evidence="1">
    <location>
        <begin position="12"/>
        <end position="29"/>
    </location>
</feature>
<evidence type="ECO:0000256" key="1">
    <source>
        <dbReference type="SAM" id="Phobius"/>
    </source>
</evidence>
<keyword evidence="3" id="KW-1185">Reference proteome</keyword>
<proteinExistence type="predicted"/>
<dbReference type="EMBL" id="CAJNDS010002326">
    <property type="protein sequence ID" value="CAE7433902.1"/>
    <property type="molecule type" value="Genomic_DNA"/>
</dbReference>
<protein>
    <submittedName>
        <fullName evidence="2">Uncharacterized protein</fullName>
    </submittedName>
</protein>
<reference evidence="2" key="1">
    <citation type="submission" date="2021-02" db="EMBL/GenBank/DDBJ databases">
        <authorList>
            <person name="Dougan E. K."/>
            <person name="Rhodes N."/>
            <person name="Thang M."/>
            <person name="Chan C."/>
        </authorList>
    </citation>
    <scope>NUCLEOTIDE SEQUENCE</scope>
</reference>
<evidence type="ECO:0000313" key="2">
    <source>
        <dbReference type="EMBL" id="CAE7433902.1"/>
    </source>
</evidence>
<comment type="caution">
    <text evidence="2">The sequence shown here is derived from an EMBL/GenBank/DDBJ whole genome shotgun (WGS) entry which is preliminary data.</text>
</comment>
<name>A0A812RC06_9DINO</name>
<dbReference type="OrthoDB" id="408954at2759"/>
<dbReference type="AlphaFoldDB" id="A0A812RC06"/>
<evidence type="ECO:0000313" key="3">
    <source>
        <dbReference type="Proteomes" id="UP000604046"/>
    </source>
</evidence>
<gene>
    <name evidence="2" type="ORF">SNAT2548_LOCUS23562</name>
</gene>
<sequence length="172" mass="18755">MAFAVLQAMRHLVSITVIVLTALTFNMFRGSQSPTWWGRYLVYPATYVLAVQVGATHMLPMLIVGTLLRYAVNLLFTALSKLDTFAEPVRIHRTNPPAEQHERELDSGLLDGLRAVLCCALTTAHMLMLDTGSACIVCLCQDWDGPVILSPTAFVLAGQPGSAAPTRIPTCR</sequence>
<keyword evidence="1" id="KW-0812">Transmembrane</keyword>